<keyword evidence="2" id="KW-0472">Membrane</keyword>
<dbReference type="AlphaFoldDB" id="A0AAW5C1N4"/>
<reference evidence="4 5" key="1">
    <citation type="journal article" date="2020" name="Cell Host Microbe">
        <title>Functional and Genomic Variation between Human-Derived Isolates of Lachnospiraceae Reveals Inter- and Intra-Species Diversity.</title>
        <authorList>
            <person name="Sorbara M.T."/>
            <person name="Littmann E.R."/>
            <person name="Fontana E."/>
            <person name="Moody T.U."/>
            <person name="Kohout C.E."/>
            <person name="Gjonbalaj M."/>
            <person name="Eaton V."/>
            <person name="Seok R."/>
            <person name="Leiner I.M."/>
            <person name="Pamer E.G."/>
        </authorList>
    </citation>
    <scope>NUCLEOTIDE SEQUENCE [LARGE SCALE GENOMIC DNA]</scope>
    <source>
        <strain evidence="4 5">MSK.1.17</strain>
    </source>
</reference>
<evidence type="ECO:0000313" key="3">
    <source>
        <dbReference type="EMBL" id="MCG4746159.1"/>
    </source>
</evidence>
<gene>
    <name evidence="4" type="ORF">G5B36_11275</name>
    <name evidence="3" type="ORF">L0N08_12100</name>
</gene>
<feature type="transmembrane region" description="Helical" evidence="2">
    <location>
        <begin position="214"/>
        <end position="236"/>
    </location>
</feature>
<reference evidence="3" key="3">
    <citation type="submission" date="2022-01" db="EMBL/GenBank/DDBJ databases">
        <title>Collection of gut derived symbiotic bacterial strains cultured from healthy donors.</title>
        <authorList>
            <person name="Lin H."/>
            <person name="Kohout C."/>
            <person name="Waligurski E."/>
            <person name="Pamer E.G."/>
        </authorList>
    </citation>
    <scope>NUCLEOTIDE SEQUENCE</scope>
    <source>
        <strain evidence="3">DFI.6.55</strain>
    </source>
</reference>
<dbReference type="Proteomes" id="UP001299608">
    <property type="component" value="Unassembled WGS sequence"/>
</dbReference>
<protein>
    <submittedName>
        <fullName evidence="3">DUF4190 domain-containing protein</fullName>
    </submittedName>
</protein>
<accession>A0AAW5C1N4</accession>
<dbReference type="RefSeq" id="WP_165641099.1">
    <property type="nucleotide sequence ID" value="NZ_JAAITT010000014.1"/>
</dbReference>
<keyword evidence="2" id="KW-1133">Transmembrane helix</keyword>
<keyword evidence="2" id="KW-0812">Transmembrane</keyword>
<evidence type="ECO:0000256" key="1">
    <source>
        <dbReference type="SAM" id="MobiDB-lite"/>
    </source>
</evidence>
<feature type="compositionally biased region" description="Basic and acidic residues" evidence="1">
    <location>
        <begin position="1"/>
        <end position="13"/>
    </location>
</feature>
<feature type="transmembrane region" description="Helical" evidence="2">
    <location>
        <begin position="172"/>
        <end position="202"/>
    </location>
</feature>
<organism evidence="3 6">
    <name type="scientific">Enterocloster aldenensis</name>
    <dbReference type="NCBI Taxonomy" id="358742"/>
    <lineage>
        <taxon>Bacteria</taxon>
        <taxon>Bacillati</taxon>
        <taxon>Bacillota</taxon>
        <taxon>Clostridia</taxon>
        <taxon>Lachnospirales</taxon>
        <taxon>Lachnospiraceae</taxon>
        <taxon>Enterocloster</taxon>
    </lineage>
</organism>
<keyword evidence="5" id="KW-1185">Reference proteome</keyword>
<proteinExistence type="predicted"/>
<sequence length="246" mass="26758">MDHEHGNTIRSGEDSAPDSNRTDRNQASGEPVVVAEQPACPMDSGADDSGNGWSQPGPRGYEEDGWNQAGAMNQGRDQYAGQPGHEPEYRTAPPSYSGQAGNQNCGQGNAGQPQRQYDNRYDNQYQNQYQGRYQEQDQYQTRYQTSYQDQAGGRNQYQKQSEEKNGMAITSLVMGILSLVTCCCGWIALVLGILGIIFAILSRGGDSMCSQAKAGLILSIIGVSIAILVIIAYIGLQMLSIIPDTF</sequence>
<evidence type="ECO:0000313" key="4">
    <source>
        <dbReference type="EMBL" id="NSJ49282.1"/>
    </source>
</evidence>
<feature type="compositionally biased region" description="Low complexity" evidence="1">
    <location>
        <begin position="98"/>
        <end position="117"/>
    </location>
</feature>
<evidence type="ECO:0000313" key="6">
    <source>
        <dbReference type="Proteomes" id="UP001299608"/>
    </source>
</evidence>
<dbReference type="EMBL" id="JAAITT010000014">
    <property type="protein sequence ID" value="NSJ49282.1"/>
    <property type="molecule type" value="Genomic_DNA"/>
</dbReference>
<evidence type="ECO:0000313" key="5">
    <source>
        <dbReference type="Proteomes" id="UP000669239"/>
    </source>
</evidence>
<evidence type="ECO:0000256" key="2">
    <source>
        <dbReference type="SAM" id="Phobius"/>
    </source>
</evidence>
<dbReference type="Proteomes" id="UP000669239">
    <property type="component" value="Unassembled WGS sequence"/>
</dbReference>
<name>A0AAW5C1N4_9FIRM</name>
<comment type="caution">
    <text evidence="3">The sequence shown here is derived from an EMBL/GenBank/DDBJ whole genome shotgun (WGS) entry which is preliminary data.</text>
</comment>
<dbReference type="EMBL" id="JAKNGE010000013">
    <property type="protein sequence ID" value="MCG4746159.1"/>
    <property type="molecule type" value="Genomic_DNA"/>
</dbReference>
<feature type="region of interest" description="Disordered" evidence="1">
    <location>
        <begin position="1"/>
        <end position="117"/>
    </location>
</feature>
<reference evidence="4" key="2">
    <citation type="submission" date="2020-02" db="EMBL/GenBank/DDBJ databases">
        <authorList>
            <person name="Littmann E."/>
            <person name="Sorbara M."/>
        </authorList>
    </citation>
    <scope>NUCLEOTIDE SEQUENCE</scope>
    <source>
        <strain evidence="4">MSK.1.17</strain>
    </source>
</reference>